<dbReference type="GeneID" id="63761410"/>
<organism evidence="1 2">
    <name type="scientific">Aspergillus sydowii CBS 593.65</name>
    <dbReference type="NCBI Taxonomy" id="1036612"/>
    <lineage>
        <taxon>Eukaryota</taxon>
        <taxon>Fungi</taxon>
        <taxon>Dikarya</taxon>
        <taxon>Ascomycota</taxon>
        <taxon>Pezizomycotina</taxon>
        <taxon>Eurotiomycetes</taxon>
        <taxon>Eurotiomycetidae</taxon>
        <taxon>Eurotiales</taxon>
        <taxon>Aspergillaceae</taxon>
        <taxon>Aspergillus</taxon>
        <taxon>Aspergillus subgen. Nidulantes</taxon>
    </lineage>
</organism>
<dbReference type="VEuPathDB" id="FungiDB:ASPSYDRAFT_35429"/>
<proteinExistence type="predicted"/>
<keyword evidence="2" id="KW-1185">Reference proteome</keyword>
<reference evidence="2" key="1">
    <citation type="journal article" date="2017" name="Genome Biol.">
        <title>Comparative genomics reveals high biological diversity and specific adaptations in the industrially and medically important fungal genus Aspergillus.</title>
        <authorList>
            <person name="de Vries R.P."/>
            <person name="Riley R."/>
            <person name="Wiebenga A."/>
            <person name="Aguilar-Osorio G."/>
            <person name="Amillis S."/>
            <person name="Uchima C.A."/>
            <person name="Anderluh G."/>
            <person name="Asadollahi M."/>
            <person name="Askin M."/>
            <person name="Barry K."/>
            <person name="Battaglia E."/>
            <person name="Bayram O."/>
            <person name="Benocci T."/>
            <person name="Braus-Stromeyer S.A."/>
            <person name="Caldana C."/>
            <person name="Canovas D."/>
            <person name="Cerqueira G.C."/>
            <person name="Chen F."/>
            <person name="Chen W."/>
            <person name="Choi C."/>
            <person name="Clum A."/>
            <person name="Dos Santos R.A."/>
            <person name="Damasio A.R."/>
            <person name="Diallinas G."/>
            <person name="Emri T."/>
            <person name="Fekete E."/>
            <person name="Flipphi M."/>
            <person name="Freyberg S."/>
            <person name="Gallo A."/>
            <person name="Gournas C."/>
            <person name="Habgood R."/>
            <person name="Hainaut M."/>
            <person name="Harispe M.L."/>
            <person name="Henrissat B."/>
            <person name="Hilden K.S."/>
            <person name="Hope R."/>
            <person name="Hossain A."/>
            <person name="Karabika E."/>
            <person name="Karaffa L."/>
            <person name="Karanyi Z."/>
            <person name="Krasevec N."/>
            <person name="Kuo A."/>
            <person name="Kusch H."/>
            <person name="LaButti K."/>
            <person name="Lagendijk E.L."/>
            <person name="Lapidus A."/>
            <person name="Levasseur A."/>
            <person name="Lindquist E."/>
            <person name="Lipzen A."/>
            <person name="Logrieco A.F."/>
            <person name="MacCabe A."/>
            <person name="Maekelae M.R."/>
            <person name="Malavazi I."/>
            <person name="Melin P."/>
            <person name="Meyer V."/>
            <person name="Mielnichuk N."/>
            <person name="Miskei M."/>
            <person name="Molnar A.P."/>
            <person name="Mule G."/>
            <person name="Ngan C.Y."/>
            <person name="Orejas M."/>
            <person name="Orosz E."/>
            <person name="Ouedraogo J.P."/>
            <person name="Overkamp K.M."/>
            <person name="Park H.-S."/>
            <person name="Perrone G."/>
            <person name="Piumi F."/>
            <person name="Punt P.J."/>
            <person name="Ram A.F."/>
            <person name="Ramon A."/>
            <person name="Rauscher S."/>
            <person name="Record E."/>
            <person name="Riano-Pachon D.M."/>
            <person name="Robert V."/>
            <person name="Roehrig J."/>
            <person name="Ruller R."/>
            <person name="Salamov A."/>
            <person name="Salih N.S."/>
            <person name="Samson R.A."/>
            <person name="Sandor E."/>
            <person name="Sanguinetti M."/>
            <person name="Schuetze T."/>
            <person name="Sepcic K."/>
            <person name="Shelest E."/>
            <person name="Sherlock G."/>
            <person name="Sophianopoulou V."/>
            <person name="Squina F.M."/>
            <person name="Sun H."/>
            <person name="Susca A."/>
            <person name="Todd R.B."/>
            <person name="Tsang A."/>
            <person name="Unkles S.E."/>
            <person name="van de Wiele N."/>
            <person name="van Rossen-Uffink D."/>
            <person name="Oliveira J.V."/>
            <person name="Vesth T.C."/>
            <person name="Visser J."/>
            <person name="Yu J.-H."/>
            <person name="Zhou M."/>
            <person name="Andersen M.R."/>
            <person name="Archer D.B."/>
            <person name="Baker S.E."/>
            <person name="Benoit I."/>
            <person name="Brakhage A.A."/>
            <person name="Braus G.H."/>
            <person name="Fischer R."/>
            <person name="Frisvad J.C."/>
            <person name="Goldman G.H."/>
            <person name="Houbraken J."/>
            <person name="Oakley B."/>
            <person name="Pocsi I."/>
            <person name="Scazzocchio C."/>
            <person name="Seiboth B."/>
            <person name="vanKuyk P.A."/>
            <person name="Wortman J."/>
            <person name="Dyer P.S."/>
            <person name="Grigoriev I.V."/>
        </authorList>
    </citation>
    <scope>NUCLEOTIDE SEQUENCE [LARGE SCALE GENOMIC DNA]</scope>
    <source>
        <strain evidence="2">CBS 593.65</strain>
    </source>
</reference>
<dbReference type="Proteomes" id="UP000184356">
    <property type="component" value="Unassembled WGS sequence"/>
</dbReference>
<dbReference type="AlphaFoldDB" id="A0A1L9T5P8"/>
<name>A0A1L9T5P8_9EURO</name>
<protein>
    <submittedName>
        <fullName evidence="1">Uncharacterized protein</fullName>
    </submittedName>
</protein>
<accession>A0A1L9T5P8</accession>
<evidence type="ECO:0000313" key="1">
    <source>
        <dbReference type="EMBL" id="OJJ54756.1"/>
    </source>
</evidence>
<gene>
    <name evidence="1" type="ORF">ASPSYDRAFT_35429</name>
</gene>
<dbReference type="EMBL" id="KV878594">
    <property type="protein sequence ID" value="OJJ54756.1"/>
    <property type="molecule type" value="Genomic_DNA"/>
</dbReference>
<evidence type="ECO:0000313" key="2">
    <source>
        <dbReference type="Proteomes" id="UP000184356"/>
    </source>
</evidence>
<dbReference type="RefSeq" id="XP_040698562.1">
    <property type="nucleotide sequence ID" value="XM_040845337.1"/>
</dbReference>
<sequence>MTLTPEDYKIYIGIVDHSAHRDPAEYVVSVHKLDHTVCHLFCAPISRKNPSGPRAKAVETWGRHEANHKHCNNLRDKKFVAYLRYRDFRLFCKCFGSVQSYESQLTMFRFLWRCVDEGILKEEQVWSVMPNLEFGPESRRYIDCSR</sequence>
<dbReference type="OrthoDB" id="4440876at2759"/>